<dbReference type="Proteomes" id="UP000470878">
    <property type="component" value="Unassembled WGS sequence"/>
</dbReference>
<keyword evidence="2 4" id="KW-0808">Transferase</keyword>
<sequence>MINKAGIDERLLEQNQRLLQHLNTSCLNERQINQLLSEIFGYQVDSTTKILLPFYSDYGRNIRLGNNTFISCNVTMADRGGIQIGSNVEIGPGSTLLTVDGDQIGPIKIESNVKIGGNVMILPNVHIGADVTIGAGAIITHNIPKGRTIMRSEEEGII</sequence>
<dbReference type="AlphaFoldDB" id="A0A7X2G4I7"/>
<dbReference type="EMBL" id="WJMX01000004">
    <property type="protein sequence ID" value="MRH79991.1"/>
    <property type="molecule type" value="Genomic_DNA"/>
</dbReference>
<keyword evidence="3" id="KW-0677">Repeat</keyword>
<evidence type="ECO:0000256" key="2">
    <source>
        <dbReference type="ARBA" id="ARBA00022679"/>
    </source>
</evidence>
<dbReference type="GO" id="GO:0008374">
    <property type="term" value="F:O-acyltransferase activity"/>
    <property type="evidence" value="ECO:0007669"/>
    <property type="project" value="TreeGrafter"/>
</dbReference>
<dbReference type="InterPro" id="IPR001451">
    <property type="entry name" value="Hexapep"/>
</dbReference>
<dbReference type="InterPro" id="IPR018357">
    <property type="entry name" value="Hexapep_transf_CS"/>
</dbReference>
<comment type="similarity">
    <text evidence="1">Belongs to the transferase hexapeptide repeat family.</text>
</comment>
<reference evidence="4 5" key="1">
    <citation type="submission" date="2019-11" db="EMBL/GenBank/DDBJ databases">
        <title>Draft genome sequence of 12 host-associated Lactobacillus reuteri rodent strains.</title>
        <authorList>
            <person name="Zhang S."/>
            <person name="Ozcam M."/>
            <person name="Van Pijkeren J.P."/>
        </authorList>
    </citation>
    <scope>NUCLEOTIDE SEQUENCE [LARGE SCALE GENOMIC DNA]</scope>
    <source>
        <strain evidence="4 5">CR</strain>
    </source>
</reference>
<dbReference type="Pfam" id="PF00132">
    <property type="entry name" value="Hexapep"/>
    <property type="match status" value="1"/>
</dbReference>
<dbReference type="PANTHER" id="PTHR23416:SF23">
    <property type="entry name" value="ACETYLTRANSFERASE C18B11.09C-RELATED"/>
    <property type="match status" value="1"/>
</dbReference>
<gene>
    <name evidence="4" type="ORF">GIX77_04225</name>
</gene>
<evidence type="ECO:0000313" key="4">
    <source>
        <dbReference type="EMBL" id="MRH79991.1"/>
    </source>
</evidence>
<dbReference type="InterPro" id="IPR051159">
    <property type="entry name" value="Hexapeptide_acetyltransf"/>
</dbReference>
<name>A0A7X2G4I7_LIMRT</name>
<dbReference type="PANTHER" id="PTHR23416">
    <property type="entry name" value="SIALIC ACID SYNTHASE-RELATED"/>
    <property type="match status" value="1"/>
</dbReference>
<dbReference type="PROSITE" id="PS00101">
    <property type="entry name" value="HEXAPEP_TRANSFERASES"/>
    <property type="match status" value="1"/>
</dbReference>
<comment type="caution">
    <text evidence="4">The sequence shown here is derived from an EMBL/GenBank/DDBJ whole genome shotgun (WGS) entry which is preliminary data.</text>
</comment>
<protein>
    <submittedName>
        <fullName evidence="4">Sugar O-acetyltransferase</fullName>
    </submittedName>
</protein>
<dbReference type="SUPFAM" id="SSF51161">
    <property type="entry name" value="Trimeric LpxA-like enzymes"/>
    <property type="match status" value="1"/>
</dbReference>
<dbReference type="RefSeq" id="WP_153703055.1">
    <property type="nucleotide sequence ID" value="NZ_WJMX01000004.1"/>
</dbReference>
<proteinExistence type="inferred from homology"/>
<evidence type="ECO:0000256" key="1">
    <source>
        <dbReference type="ARBA" id="ARBA00007274"/>
    </source>
</evidence>
<accession>A0A7X2G4I7</accession>
<dbReference type="InterPro" id="IPR011004">
    <property type="entry name" value="Trimer_LpxA-like_sf"/>
</dbReference>
<evidence type="ECO:0000256" key="3">
    <source>
        <dbReference type="ARBA" id="ARBA00022737"/>
    </source>
</evidence>
<evidence type="ECO:0000313" key="5">
    <source>
        <dbReference type="Proteomes" id="UP000470878"/>
    </source>
</evidence>
<organism evidence="4 5">
    <name type="scientific">Limosilactobacillus reuteri</name>
    <name type="common">Lactobacillus reuteri</name>
    <dbReference type="NCBI Taxonomy" id="1598"/>
    <lineage>
        <taxon>Bacteria</taxon>
        <taxon>Bacillati</taxon>
        <taxon>Bacillota</taxon>
        <taxon>Bacilli</taxon>
        <taxon>Lactobacillales</taxon>
        <taxon>Lactobacillaceae</taxon>
        <taxon>Limosilactobacillus</taxon>
    </lineage>
</organism>
<dbReference type="Gene3D" id="2.160.10.10">
    <property type="entry name" value="Hexapeptide repeat proteins"/>
    <property type="match status" value="1"/>
</dbReference>